<comment type="subcellular location">
    <subcellularLocation>
        <location evidence="1">Cell membrane</location>
        <topology evidence="1">Multi-pass membrane protein</topology>
    </subcellularLocation>
</comment>
<evidence type="ECO:0000256" key="7">
    <source>
        <dbReference type="ARBA" id="ARBA00023136"/>
    </source>
</evidence>
<keyword evidence="4" id="KW-1003">Cell membrane</keyword>
<feature type="transmembrane region" description="Helical" evidence="8">
    <location>
        <begin position="80"/>
        <end position="101"/>
    </location>
</feature>
<reference evidence="9 10" key="1">
    <citation type="submission" date="2020-08" db="EMBL/GenBank/DDBJ databases">
        <title>Sequencing the genomes of 1000 actinobacteria strains.</title>
        <authorList>
            <person name="Klenk H.-P."/>
        </authorList>
    </citation>
    <scope>NUCLEOTIDE SEQUENCE [LARGE SCALE GENOMIC DNA]</scope>
    <source>
        <strain evidence="9 10">DSM 45886</strain>
    </source>
</reference>
<feature type="transmembrane region" description="Helical" evidence="8">
    <location>
        <begin position="222"/>
        <end position="241"/>
    </location>
</feature>
<proteinExistence type="inferred from homology"/>
<keyword evidence="5 8" id="KW-0812">Transmembrane</keyword>
<organism evidence="9 10">
    <name type="scientific">Micromonospora polyrhachis</name>
    <dbReference type="NCBI Taxonomy" id="1282883"/>
    <lineage>
        <taxon>Bacteria</taxon>
        <taxon>Bacillati</taxon>
        <taxon>Actinomycetota</taxon>
        <taxon>Actinomycetes</taxon>
        <taxon>Micromonosporales</taxon>
        <taxon>Micromonosporaceae</taxon>
        <taxon>Micromonospora</taxon>
    </lineage>
</organism>
<feature type="transmembrane region" description="Helical" evidence="8">
    <location>
        <begin position="283"/>
        <end position="304"/>
    </location>
</feature>
<evidence type="ECO:0000313" key="10">
    <source>
        <dbReference type="Proteomes" id="UP000578819"/>
    </source>
</evidence>
<dbReference type="InterPro" id="IPR002549">
    <property type="entry name" value="AI-2E-like"/>
</dbReference>
<evidence type="ECO:0000256" key="2">
    <source>
        <dbReference type="ARBA" id="ARBA00009773"/>
    </source>
</evidence>
<evidence type="ECO:0000256" key="4">
    <source>
        <dbReference type="ARBA" id="ARBA00022475"/>
    </source>
</evidence>
<dbReference type="GO" id="GO:0055085">
    <property type="term" value="P:transmembrane transport"/>
    <property type="evidence" value="ECO:0007669"/>
    <property type="project" value="TreeGrafter"/>
</dbReference>
<dbReference type="GO" id="GO:0005886">
    <property type="term" value="C:plasma membrane"/>
    <property type="evidence" value="ECO:0007669"/>
    <property type="project" value="UniProtKB-SubCell"/>
</dbReference>
<accession>A0A7W7SNZ2</accession>
<evidence type="ECO:0000256" key="6">
    <source>
        <dbReference type="ARBA" id="ARBA00022989"/>
    </source>
</evidence>
<keyword evidence="7 8" id="KW-0472">Membrane</keyword>
<sequence length="365" mass="37825">MVSEAAERCRSAWHAVPWLLRVVALYSLCLVAVVAAMYLLGRLLTAVTALSVAVAGALLLAALLNPVCRLLRRLRLPRSLAALITVLAFLGIIAGVVVLVASQVATQFTDLGSTLASGLREIRQVIIDGPLPVSGKQIDSLAQAVRQYVTSADVDPAAAAQSTIAALGGVLLAIVLLFFLLKDGDRMWQWFLRIFPDRRRNSVAEAGQVGWATLSRYIVGQMVVAAVDGIGVGIALLLIGVPLVGPLALLTFVGGFIPIVGATVAGAAAVLVALVANGPTEALLVLIAVIAVQQLEGNLLEPLIVGRALRLHPAPVLLAVTAGTLLAGIIGAVIAVPILAVLYRSGAVLLRHRGGTQSAELPAMP</sequence>
<keyword evidence="10" id="KW-1185">Reference proteome</keyword>
<evidence type="ECO:0000256" key="8">
    <source>
        <dbReference type="SAM" id="Phobius"/>
    </source>
</evidence>
<feature type="transmembrane region" description="Helical" evidence="8">
    <location>
        <begin position="46"/>
        <end position="68"/>
    </location>
</feature>
<dbReference type="PANTHER" id="PTHR21716">
    <property type="entry name" value="TRANSMEMBRANE PROTEIN"/>
    <property type="match status" value="1"/>
</dbReference>
<dbReference type="EMBL" id="JACHJW010000001">
    <property type="protein sequence ID" value="MBB4958274.1"/>
    <property type="molecule type" value="Genomic_DNA"/>
</dbReference>
<feature type="transmembrane region" description="Helical" evidence="8">
    <location>
        <begin position="158"/>
        <end position="181"/>
    </location>
</feature>
<feature type="transmembrane region" description="Helical" evidence="8">
    <location>
        <begin position="247"/>
        <end position="276"/>
    </location>
</feature>
<feature type="transmembrane region" description="Helical" evidence="8">
    <location>
        <begin position="316"/>
        <end position="343"/>
    </location>
</feature>
<comment type="caution">
    <text evidence="9">The sequence shown here is derived from an EMBL/GenBank/DDBJ whole genome shotgun (WGS) entry which is preliminary data.</text>
</comment>
<dbReference type="Proteomes" id="UP000578819">
    <property type="component" value="Unassembled WGS sequence"/>
</dbReference>
<comment type="similarity">
    <text evidence="2">Belongs to the autoinducer-2 exporter (AI-2E) (TC 2.A.86) family.</text>
</comment>
<evidence type="ECO:0000256" key="1">
    <source>
        <dbReference type="ARBA" id="ARBA00004651"/>
    </source>
</evidence>
<dbReference type="AlphaFoldDB" id="A0A7W7SNZ2"/>
<evidence type="ECO:0000313" key="9">
    <source>
        <dbReference type="EMBL" id="MBB4958274.1"/>
    </source>
</evidence>
<gene>
    <name evidence="9" type="ORF">FHR38_002007</name>
</gene>
<feature type="transmembrane region" description="Helical" evidence="8">
    <location>
        <begin position="18"/>
        <end position="40"/>
    </location>
</feature>
<evidence type="ECO:0000256" key="3">
    <source>
        <dbReference type="ARBA" id="ARBA00022448"/>
    </source>
</evidence>
<keyword evidence="6 8" id="KW-1133">Transmembrane helix</keyword>
<keyword evidence="3" id="KW-0813">Transport</keyword>
<protein>
    <submittedName>
        <fullName evidence="9">Putative PurR-regulated permease PerM</fullName>
    </submittedName>
</protein>
<dbReference type="RefSeq" id="WP_184534389.1">
    <property type="nucleotide sequence ID" value="NZ_JACHJW010000001.1"/>
</dbReference>
<name>A0A7W7SNZ2_9ACTN</name>
<dbReference type="PANTHER" id="PTHR21716:SF53">
    <property type="entry name" value="PERMEASE PERM-RELATED"/>
    <property type="match status" value="1"/>
</dbReference>
<evidence type="ECO:0000256" key="5">
    <source>
        <dbReference type="ARBA" id="ARBA00022692"/>
    </source>
</evidence>
<dbReference type="Pfam" id="PF01594">
    <property type="entry name" value="AI-2E_transport"/>
    <property type="match status" value="1"/>
</dbReference>